<evidence type="ECO:0000313" key="1">
    <source>
        <dbReference type="EMBL" id="CAG8579618.1"/>
    </source>
</evidence>
<protein>
    <submittedName>
        <fullName evidence="1">5243_t:CDS:1</fullName>
    </submittedName>
</protein>
<sequence>MVDIKNIIIIGKVGSGKSALANVLIDDKTFKEADSSLTKRDSKLPKEELLEKFEEEIGVYIEEGISQVFFVISGRIDKEVLEEFFWLNKYLFDSEIFDYTTIIRTNFTDFKSKEKREEDIKELKTFFSENKEYEEINNKIFKEGEEKVIHLNNPPTNEKSSESKNNQTELEKLKSPEEFTKFKYLSGIEYVSTATTVVGGALTLLDFSTTGGVITLTAPLVGEEDADKFLDNFNELLGTLKRVSGGELGEVNFKLRELKSRVEDFLKDYDKDGNREIDVDELINERIKFSKELDKIEAIEKAIKELEKEVIKYKKGSVGVEEEETEQKSK</sequence>
<proteinExistence type="predicted"/>
<name>A0ACA9MAM7_9GLOM</name>
<reference evidence="1" key="1">
    <citation type="submission" date="2021-06" db="EMBL/GenBank/DDBJ databases">
        <authorList>
            <person name="Kallberg Y."/>
            <person name="Tangrot J."/>
            <person name="Rosling A."/>
        </authorList>
    </citation>
    <scope>NUCLEOTIDE SEQUENCE</scope>
    <source>
        <strain evidence="1">28 12/20/2015</strain>
    </source>
</reference>
<organism evidence="1 2">
    <name type="scientific">Cetraspora pellucida</name>
    <dbReference type="NCBI Taxonomy" id="1433469"/>
    <lineage>
        <taxon>Eukaryota</taxon>
        <taxon>Fungi</taxon>
        <taxon>Fungi incertae sedis</taxon>
        <taxon>Mucoromycota</taxon>
        <taxon>Glomeromycotina</taxon>
        <taxon>Glomeromycetes</taxon>
        <taxon>Diversisporales</taxon>
        <taxon>Gigasporaceae</taxon>
        <taxon>Cetraspora</taxon>
    </lineage>
</organism>
<dbReference type="Proteomes" id="UP000789366">
    <property type="component" value="Unassembled WGS sequence"/>
</dbReference>
<keyword evidence="2" id="KW-1185">Reference proteome</keyword>
<feature type="non-terminal residue" evidence="1">
    <location>
        <position position="330"/>
    </location>
</feature>
<gene>
    <name evidence="1" type="ORF">SPELUC_LOCUS6312</name>
</gene>
<evidence type="ECO:0000313" key="2">
    <source>
        <dbReference type="Proteomes" id="UP000789366"/>
    </source>
</evidence>
<accession>A0ACA9MAM7</accession>
<comment type="caution">
    <text evidence="1">The sequence shown here is derived from an EMBL/GenBank/DDBJ whole genome shotgun (WGS) entry which is preliminary data.</text>
</comment>
<dbReference type="EMBL" id="CAJVPW010007320">
    <property type="protein sequence ID" value="CAG8579618.1"/>
    <property type="molecule type" value="Genomic_DNA"/>
</dbReference>